<feature type="binding site" evidence="2">
    <location>
        <position position="345"/>
    </location>
    <ligand>
        <name>Zn(2+)</name>
        <dbReference type="ChEBI" id="CHEBI:29105"/>
    </ligand>
</feature>
<dbReference type="EMBL" id="CAUYUE010000007">
    <property type="protein sequence ID" value="CAK0782576.1"/>
    <property type="molecule type" value="Genomic_DNA"/>
</dbReference>
<dbReference type="Gene3D" id="1.50.10.10">
    <property type="match status" value="1"/>
</dbReference>
<evidence type="ECO:0000313" key="3">
    <source>
        <dbReference type="EMBL" id="CAK0782576.1"/>
    </source>
</evidence>
<dbReference type="InterPro" id="IPR020464">
    <property type="entry name" value="LanC-like_prot_euk"/>
</dbReference>
<gene>
    <name evidence="3" type="ORF">CVIRNUC_005788</name>
</gene>
<dbReference type="GO" id="GO:0005975">
    <property type="term" value="P:carbohydrate metabolic process"/>
    <property type="evidence" value="ECO:0007669"/>
    <property type="project" value="InterPro"/>
</dbReference>
<proteinExistence type="inferred from homology"/>
<dbReference type="PANTHER" id="PTHR12736">
    <property type="entry name" value="LANC-LIKE PROTEIN"/>
    <property type="match status" value="1"/>
</dbReference>
<organism evidence="3 4">
    <name type="scientific">Coccomyxa viridis</name>
    <dbReference type="NCBI Taxonomy" id="1274662"/>
    <lineage>
        <taxon>Eukaryota</taxon>
        <taxon>Viridiplantae</taxon>
        <taxon>Chlorophyta</taxon>
        <taxon>core chlorophytes</taxon>
        <taxon>Trebouxiophyceae</taxon>
        <taxon>Trebouxiophyceae incertae sedis</taxon>
        <taxon>Coccomyxaceae</taxon>
        <taxon>Coccomyxa</taxon>
    </lineage>
</organism>
<evidence type="ECO:0000256" key="2">
    <source>
        <dbReference type="PIRSR" id="PIRSR607822-1"/>
    </source>
</evidence>
<reference evidence="3 4" key="1">
    <citation type="submission" date="2023-10" db="EMBL/GenBank/DDBJ databases">
        <authorList>
            <person name="Maclean D."/>
            <person name="Macfadyen A."/>
        </authorList>
    </citation>
    <scope>NUCLEOTIDE SEQUENCE [LARGE SCALE GENOMIC DNA]</scope>
</reference>
<dbReference type="InterPro" id="IPR012341">
    <property type="entry name" value="6hp_glycosidase-like_sf"/>
</dbReference>
<comment type="caution">
    <text evidence="3">The sequence shown here is derived from an EMBL/GenBank/DDBJ whole genome shotgun (WGS) entry which is preliminary data.</text>
</comment>
<dbReference type="SMART" id="SM01260">
    <property type="entry name" value="LANC_like"/>
    <property type="match status" value="1"/>
</dbReference>
<keyword evidence="2" id="KW-0479">Metal-binding</keyword>
<dbReference type="AlphaFoldDB" id="A0AAV1I9T8"/>
<feature type="binding site" evidence="2">
    <location>
        <position position="295"/>
    </location>
    <ligand>
        <name>Zn(2+)</name>
        <dbReference type="ChEBI" id="CHEBI:29105"/>
    </ligand>
</feature>
<feature type="binding site" evidence="2">
    <location>
        <position position="344"/>
    </location>
    <ligand>
        <name>Zn(2+)</name>
        <dbReference type="ChEBI" id="CHEBI:29105"/>
    </ligand>
</feature>
<evidence type="ECO:0000313" key="4">
    <source>
        <dbReference type="Proteomes" id="UP001314263"/>
    </source>
</evidence>
<dbReference type="GO" id="GO:0031179">
    <property type="term" value="P:peptide modification"/>
    <property type="evidence" value="ECO:0007669"/>
    <property type="project" value="InterPro"/>
</dbReference>
<dbReference type="GO" id="GO:0005886">
    <property type="term" value="C:plasma membrane"/>
    <property type="evidence" value="ECO:0007669"/>
    <property type="project" value="TreeGrafter"/>
</dbReference>
<keyword evidence="4" id="KW-1185">Reference proteome</keyword>
<dbReference type="InterPro" id="IPR007822">
    <property type="entry name" value="LANC-like"/>
</dbReference>
<evidence type="ECO:0000256" key="1">
    <source>
        <dbReference type="ARBA" id="ARBA00007179"/>
    </source>
</evidence>
<dbReference type="Proteomes" id="UP001314263">
    <property type="component" value="Unassembled WGS sequence"/>
</dbReference>
<keyword evidence="2" id="KW-0862">Zinc</keyword>
<dbReference type="SUPFAM" id="SSF158745">
    <property type="entry name" value="LanC-like"/>
    <property type="match status" value="1"/>
</dbReference>
<dbReference type="PANTHER" id="PTHR12736:SF21">
    <property type="entry name" value="LANC-LIKE PROTEIN 2"/>
    <property type="match status" value="1"/>
</dbReference>
<dbReference type="CDD" id="cd04794">
    <property type="entry name" value="euk_LANCL"/>
    <property type="match status" value="1"/>
</dbReference>
<sequence length="428" mass="45517">MATRQRFQSHTWSDDPAELRHVANAFTKASPAALTTTFKLIEKGLASGKGFLGGSEYVGLAGIAHAYLHLSGSMAQISASHMASAPEPLQALAASHDSLLSMAAQLANAASTSPRHVTFLQGMPGVLCVRAAIYKAQGKSSEAEAAAMEVKQWHALATSMPPGECELLYGRAGYLYCVLYLCKHVSPKAADASMVAKLVQQIVSEGQRSPMAAEFGGLMYTWHGSTYLGAAHGLVGIVHTLALAHKQFPGAVLCPGVDLGGLIRSVTLALIEHAFPSGNLPSSQGSDTDKLVHWCHGAPGFLPLLLEVEGLCSSAEAARVHAAAERAADVIWERGLLLKGPGMCHGVSGNGYALLSVYRHTGDTRYLVRSLHFAEWLTERWQQLYGHADRPMSLFEGISGAVYFWADALAAAMGGERADHIVFPGYEI</sequence>
<name>A0AAV1I9T8_9CHLO</name>
<dbReference type="Pfam" id="PF05147">
    <property type="entry name" value="LANC_like"/>
    <property type="match status" value="1"/>
</dbReference>
<accession>A0AAV1I9T8</accession>
<dbReference type="PRINTS" id="PR01950">
    <property type="entry name" value="LANCSUPER"/>
</dbReference>
<dbReference type="GO" id="GO:0046872">
    <property type="term" value="F:metal ion binding"/>
    <property type="evidence" value="ECO:0007669"/>
    <property type="project" value="UniProtKB-KW"/>
</dbReference>
<dbReference type="PRINTS" id="PR01951">
    <property type="entry name" value="LANCEUKARYTE"/>
</dbReference>
<comment type="similarity">
    <text evidence="1">Belongs to the LanC-like protein family.</text>
</comment>
<protein>
    <submittedName>
        <fullName evidence="3">Uncharacterized protein</fullName>
    </submittedName>
</protein>